<gene>
    <name evidence="3" type="primary">8231192</name>
    <name evidence="2" type="ORF">Phum_PHUM446270</name>
</gene>
<dbReference type="EMBL" id="AAZO01005449">
    <property type="status" value="NOT_ANNOTATED_CDS"/>
    <property type="molecule type" value="Genomic_DNA"/>
</dbReference>
<dbReference type="RefSeq" id="XP_002429653.1">
    <property type="nucleotide sequence ID" value="XM_002429608.1"/>
</dbReference>
<protein>
    <submittedName>
        <fullName evidence="2 3">Uncharacterized protein</fullName>
    </submittedName>
</protein>
<dbReference type="Proteomes" id="UP000009046">
    <property type="component" value="Unassembled WGS sequence"/>
</dbReference>
<sequence>MDEKKNLFRKFSDFMNQNIRGVQYGIYSVAGLGLLIALRSVRPFAKFTLPSDIPKHFIVKKMPFVGKVIRVEPSLTTGSNPLLLVDHKPLVVLPKNINITSNGFLWLQSLLTNEEITFVPLRTSSDKVYSIVHRDVLSPIDTNLEKDQYYVKYYKNLLSAERKAELKGVGVWYNNKLPLYAQLINRFKSMLPYWVI</sequence>
<accession>E0VU59</accession>
<reference evidence="3" key="3">
    <citation type="submission" date="2021-02" db="UniProtKB">
        <authorList>
            <consortium name="EnsemblMetazoa"/>
        </authorList>
    </citation>
    <scope>IDENTIFICATION</scope>
    <source>
        <strain evidence="3">USDA</strain>
    </source>
</reference>
<dbReference type="GO" id="GO:0005615">
    <property type="term" value="C:extracellular space"/>
    <property type="evidence" value="ECO:0007669"/>
    <property type="project" value="TreeGrafter"/>
</dbReference>
<keyword evidence="1" id="KW-0472">Membrane</keyword>
<dbReference type="KEGG" id="phu:Phum_PHUM446270"/>
<keyword evidence="1" id="KW-1133">Transmembrane helix</keyword>
<name>E0VU59_PEDHC</name>
<keyword evidence="1" id="KW-0812">Transmembrane</keyword>
<dbReference type="InParanoid" id="E0VU59"/>
<dbReference type="FunCoup" id="E0VU59">
    <property type="interactions" value="38"/>
</dbReference>
<evidence type="ECO:0000256" key="1">
    <source>
        <dbReference type="SAM" id="Phobius"/>
    </source>
</evidence>
<dbReference type="OrthoDB" id="6220511at2759"/>
<dbReference type="CTD" id="8231192"/>
<proteinExistence type="predicted"/>
<dbReference type="AlphaFoldDB" id="E0VU59"/>
<dbReference type="eggNOG" id="ENOG502QR9T">
    <property type="taxonomic scope" value="Eukaryota"/>
</dbReference>
<dbReference type="GeneID" id="8231192"/>
<evidence type="ECO:0000313" key="3">
    <source>
        <dbReference type="EnsemblMetazoa" id="PHUM446270-PA"/>
    </source>
</evidence>
<organism>
    <name type="scientific">Pediculus humanus subsp. corporis</name>
    <name type="common">Body louse</name>
    <dbReference type="NCBI Taxonomy" id="121224"/>
    <lineage>
        <taxon>Eukaryota</taxon>
        <taxon>Metazoa</taxon>
        <taxon>Ecdysozoa</taxon>
        <taxon>Arthropoda</taxon>
        <taxon>Hexapoda</taxon>
        <taxon>Insecta</taxon>
        <taxon>Pterygota</taxon>
        <taxon>Neoptera</taxon>
        <taxon>Paraneoptera</taxon>
        <taxon>Psocodea</taxon>
        <taxon>Troctomorpha</taxon>
        <taxon>Phthiraptera</taxon>
        <taxon>Anoplura</taxon>
        <taxon>Pediculidae</taxon>
        <taxon>Pediculus</taxon>
    </lineage>
</organism>
<reference evidence="2" key="2">
    <citation type="submission" date="2007-04" db="EMBL/GenBank/DDBJ databases">
        <title>The genome of the human body louse.</title>
        <authorList>
            <consortium name="The Human Body Louse Genome Consortium"/>
            <person name="Kirkness E."/>
            <person name="Walenz B."/>
            <person name="Hass B."/>
            <person name="Bruggner R."/>
            <person name="Strausberg R."/>
        </authorList>
    </citation>
    <scope>NUCLEOTIDE SEQUENCE</scope>
    <source>
        <strain evidence="2">USDA</strain>
    </source>
</reference>
<reference evidence="2" key="1">
    <citation type="submission" date="2007-04" db="EMBL/GenBank/DDBJ databases">
        <title>Annotation of Pediculus humanus corporis strain USDA.</title>
        <authorList>
            <person name="Kirkness E."/>
            <person name="Hannick L."/>
            <person name="Hass B."/>
            <person name="Bruggner R."/>
            <person name="Lawson D."/>
            <person name="Bidwell S."/>
            <person name="Joardar V."/>
            <person name="Caler E."/>
            <person name="Walenz B."/>
            <person name="Inman J."/>
            <person name="Schobel S."/>
            <person name="Galinsky K."/>
            <person name="Amedeo P."/>
            <person name="Strausberg R."/>
        </authorList>
    </citation>
    <scope>NUCLEOTIDE SEQUENCE</scope>
    <source>
        <strain evidence="2">USDA</strain>
    </source>
</reference>
<dbReference type="HOGENOM" id="CLU_094702_0_0_1"/>
<dbReference type="PANTHER" id="PTHR28434">
    <property type="entry name" value="PROTEIN C3ORF33"/>
    <property type="match status" value="1"/>
</dbReference>
<keyword evidence="4" id="KW-1185">Reference proteome</keyword>
<dbReference type="InterPro" id="IPR042421">
    <property type="entry name" value="C3orf33-like"/>
</dbReference>
<feature type="transmembrane region" description="Helical" evidence="1">
    <location>
        <begin position="21"/>
        <end position="41"/>
    </location>
</feature>
<dbReference type="PANTHER" id="PTHR28434:SF1">
    <property type="entry name" value="PROTEIN C3ORF33"/>
    <property type="match status" value="1"/>
</dbReference>
<evidence type="ECO:0000313" key="4">
    <source>
        <dbReference type="Proteomes" id="UP000009046"/>
    </source>
</evidence>
<dbReference type="EnsemblMetazoa" id="PHUM446270-RA">
    <property type="protein sequence ID" value="PHUM446270-PA"/>
    <property type="gene ID" value="PHUM446270"/>
</dbReference>
<evidence type="ECO:0000313" key="2">
    <source>
        <dbReference type="EMBL" id="EEB16915.1"/>
    </source>
</evidence>
<dbReference type="EMBL" id="DS235780">
    <property type="protein sequence ID" value="EEB16915.1"/>
    <property type="molecule type" value="Genomic_DNA"/>
</dbReference>
<dbReference type="VEuPathDB" id="VectorBase:PHUM446270"/>